<evidence type="ECO:0000313" key="2">
    <source>
        <dbReference type="EMBL" id="RUO67371.1"/>
    </source>
</evidence>
<accession>A0A432YVN5</accession>
<dbReference type="PANTHER" id="PTHR39594">
    <property type="entry name" value="PROTEIN YCHQ"/>
    <property type="match status" value="1"/>
</dbReference>
<dbReference type="InterPro" id="IPR007360">
    <property type="entry name" value="SirB"/>
</dbReference>
<dbReference type="Proteomes" id="UP000288361">
    <property type="component" value="Unassembled WGS sequence"/>
</dbReference>
<dbReference type="EMBL" id="PIQA01000001">
    <property type="protein sequence ID" value="RUO67371.1"/>
    <property type="molecule type" value="Genomic_DNA"/>
</dbReference>
<sequence length="124" mass="13875">MYVVFKHLHVLFVFISITLFLFRFILRLLDSPALQKKWLKIVPHVNDTLLLASAIGIMVTVGMYPIQVPWLTDKVIGVIGYIIFGIFAMKGQSALTRWVGFVGACGWIAFLLHVAMSKTPLIAG</sequence>
<dbReference type="AlphaFoldDB" id="A0A432YVN5"/>
<gene>
    <name evidence="2" type="ORF">CWI73_00445</name>
</gene>
<keyword evidence="1" id="KW-0472">Membrane</keyword>
<dbReference type="GO" id="GO:0005886">
    <property type="term" value="C:plasma membrane"/>
    <property type="evidence" value="ECO:0007669"/>
    <property type="project" value="TreeGrafter"/>
</dbReference>
<reference evidence="2 3" key="1">
    <citation type="journal article" date="2011" name="Front. Microbiol.">
        <title>Genomic signatures of strain selection and enhancement in Bacillus atrophaeus var. globigii, a historical biowarfare simulant.</title>
        <authorList>
            <person name="Gibbons H.S."/>
            <person name="Broomall S.M."/>
            <person name="McNew L.A."/>
            <person name="Daligault H."/>
            <person name="Chapman C."/>
            <person name="Bruce D."/>
            <person name="Karavis M."/>
            <person name="Krepps M."/>
            <person name="McGregor P.A."/>
            <person name="Hong C."/>
            <person name="Park K.H."/>
            <person name="Akmal A."/>
            <person name="Feldman A."/>
            <person name="Lin J.S."/>
            <person name="Chang W.E."/>
            <person name="Higgs B.W."/>
            <person name="Demirev P."/>
            <person name="Lindquist J."/>
            <person name="Liem A."/>
            <person name="Fochler E."/>
            <person name="Read T.D."/>
            <person name="Tapia R."/>
            <person name="Johnson S."/>
            <person name="Bishop-Lilly K.A."/>
            <person name="Detter C."/>
            <person name="Han C."/>
            <person name="Sozhamannan S."/>
            <person name="Rosenzweig C.N."/>
            <person name="Skowronski E.W."/>
        </authorList>
    </citation>
    <scope>NUCLEOTIDE SEQUENCE [LARGE SCALE GENOMIC DNA]</scope>
    <source>
        <strain evidence="2 3">TPS4-2</strain>
    </source>
</reference>
<protein>
    <submittedName>
        <fullName evidence="2">Invasion protein</fullName>
    </submittedName>
</protein>
<evidence type="ECO:0000313" key="3">
    <source>
        <dbReference type="Proteomes" id="UP000288361"/>
    </source>
</evidence>
<evidence type="ECO:0000256" key="1">
    <source>
        <dbReference type="SAM" id="Phobius"/>
    </source>
</evidence>
<feature type="transmembrane region" description="Helical" evidence="1">
    <location>
        <begin position="47"/>
        <end position="64"/>
    </location>
</feature>
<keyword evidence="1" id="KW-1133">Transmembrane helix</keyword>
<keyword evidence="1" id="KW-0812">Transmembrane</keyword>
<feature type="transmembrane region" description="Helical" evidence="1">
    <location>
        <begin position="95"/>
        <end position="116"/>
    </location>
</feature>
<feature type="transmembrane region" description="Helical" evidence="1">
    <location>
        <begin position="6"/>
        <end position="26"/>
    </location>
</feature>
<name>A0A432YVN5_9GAMM</name>
<dbReference type="PANTHER" id="PTHR39594:SF1">
    <property type="entry name" value="PROTEIN YCHQ"/>
    <property type="match status" value="1"/>
</dbReference>
<comment type="caution">
    <text evidence="2">The sequence shown here is derived from an EMBL/GenBank/DDBJ whole genome shotgun (WGS) entry which is preliminary data.</text>
</comment>
<organism evidence="2 3">
    <name type="scientific">Idiomarina piscisalsi</name>
    <dbReference type="NCBI Taxonomy" id="1096243"/>
    <lineage>
        <taxon>Bacteria</taxon>
        <taxon>Pseudomonadati</taxon>
        <taxon>Pseudomonadota</taxon>
        <taxon>Gammaproteobacteria</taxon>
        <taxon>Alteromonadales</taxon>
        <taxon>Idiomarinaceae</taxon>
        <taxon>Idiomarina</taxon>
    </lineage>
</organism>
<proteinExistence type="predicted"/>
<feature type="transmembrane region" description="Helical" evidence="1">
    <location>
        <begin position="70"/>
        <end position="88"/>
    </location>
</feature>
<dbReference type="RefSeq" id="WP_126751046.1">
    <property type="nucleotide sequence ID" value="NZ_JBHUMT010000016.1"/>
</dbReference>
<dbReference type="PIRSF" id="PIRSF005610">
    <property type="entry name" value="SirB"/>
    <property type="match status" value="1"/>
</dbReference>
<dbReference type="Pfam" id="PF04247">
    <property type="entry name" value="SirB"/>
    <property type="match status" value="1"/>
</dbReference>